<reference evidence="2" key="1">
    <citation type="journal article" date="2019" name="Curr. Biol.">
        <title>Genome Sequence of Striga asiatica Provides Insight into the Evolution of Plant Parasitism.</title>
        <authorList>
            <person name="Yoshida S."/>
            <person name="Kim S."/>
            <person name="Wafula E.K."/>
            <person name="Tanskanen J."/>
            <person name="Kim Y.M."/>
            <person name="Honaas L."/>
            <person name="Yang Z."/>
            <person name="Spallek T."/>
            <person name="Conn C.E."/>
            <person name="Ichihashi Y."/>
            <person name="Cheong K."/>
            <person name="Cui S."/>
            <person name="Der J.P."/>
            <person name="Gundlach H."/>
            <person name="Jiao Y."/>
            <person name="Hori C."/>
            <person name="Ishida J.K."/>
            <person name="Kasahara H."/>
            <person name="Kiba T."/>
            <person name="Kim M.S."/>
            <person name="Koo N."/>
            <person name="Laohavisit A."/>
            <person name="Lee Y.H."/>
            <person name="Lumba S."/>
            <person name="McCourt P."/>
            <person name="Mortimer J.C."/>
            <person name="Mutuku J.M."/>
            <person name="Nomura T."/>
            <person name="Sasaki-Sekimoto Y."/>
            <person name="Seto Y."/>
            <person name="Wang Y."/>
            <person name="Wakatake T."/>
            <person name="Sakakibara H."/>
            <person name="Demura T."/>
            <person name="Yamaguchi S."/>
            <person name="Yoneyama K."/>
            <person name="Manabe R.I."/>
            <person name="Nelson D.C."/>
            <person name="Schulman A.H."/>
            <person name="Timko M.P."/>
            <person name="dePamphilis C.W."/>
            <person name="Choi D."/>
            <person name="Shirasu K."/>
        </authorList>
    </citation>
    <scope>NUCLEOTIDE SEQUENCE [LARGE SCALE GENOMIC DNA]</scope>
    <source>
        <strain evidence="2">cv. UVA1</strain>
    </source>
</reference>
<organism evidence="1 2">
    <name type="scientific">Striga asiatica</name>
    <name type="common">Asiatic witchweed</name>
    <name type="synonym">Buchnera asiatica</name>
    <dbReference type="NCBI Taxonomy" id="4170"/>
    <lineage>
        <taxon>Eukaryota</taxon>
        <taxon>Viridiplantae</taxon>
        <taxon>Streptophyta</taxon>
        <taxon>Embryophyta</taxon>
        <taxon>Tracheophyta</taxon>
        <taxon>Spermatophyta</taxon>
        <taxon>Magnoliopsida</taxon>
        <taxon>eudicotyledons</taxon>
        <taxon>Gunneridae</taxon>
        <taxon>Pentapetalae</taxon>
        <taxon>asterids</taxon>
        <taxon>lamiids</taxon>
        <taxon>Lamiales</taxon>
        <taxon>Orobanchaceae</taxon>
        <taxon>Buchnereae</taxon>
        <taxon>Striga</taxon>
    </lineage>
</organism>
<proteinExistence type="predicted"/>
<comment type="caution">
    <text evidence="1">The sequence shown here is derived from an EMBL/GenBank/DDBJ whole genome shotgun (WGS) entry which is preliminary data.</text>
</comment>
<protein>
    <submittedName>
        <fullName evidence="1">ATP synthase subunit delta</fullName>
    </submittedName>
</protein>
<dbReference type="EMBL" id="BKCP01006848">
    <property type="protein sequence ID" value="GER44195.1"/>
    <property type="molecule type" value="Genomic_DNA"/>
</dbReference>
<keyword evidence="2" id="KW-1185">Reference proteome</keyword>
<accession>A0A5A7QFX9</accession>
<feature type="non-terminal residue" evidence="1">
    <location>
        <position position="1"/>
    </location>
</feature>
<feature type="non-terminal residue" evidence="1">
    <location>
        <position position="252"/>
    </location>
</feature>
<evidence type="ECO:0000313" key="2">
    <source>
        <dbReference type="Proteomes" id="UP000325081"/>
    </source>
</evidence>
<dbReference type="OrthoDB" id="999544at2759"/>
<dbReference type="AlphaFoldDB" id="A0A5A7QFX9"/>
<evidence type="ECO:0000313" key="1">
    <source>
        <dbReference type="EMBL" id="GER44195.1"/>
    </source>
</evidence>
<dbReference type="Proteomes" id="UP000325081">
    <property type="component" value="Unassembled WGS sequence"/>
</dbReference>
<gene>
    <name evidence="1" type="ORF">STAS_21088</name>
</gene>
<name>A0A5A7QFX9_STRAF</name>
<sequence>SWWKVRWLLQKGLLVEVRNGASVRVQYHNWVLRIIKRNLQLKSLDNSPTIWVKDLLDESRGQWDEQKVEELFEEEDCVSILQIRSLNPLVEDKWSWSMDKTKMFTIASSYAFLSQRKSWWKVRWLLQKGLLVEVRNGASVRVQYHNWVPGIIKRNLQLKSLDNSPTIWVKDLLDESRSQWDEQKVKELFEEEDCVSILQIQSLNHLVEDKWSWSMNKTKKFTITSSYAFLSHFRNLETCGCLKKFGDRSSVL</sequence>